<evidence type="ECO:0000313" key="4">
    <source>
        <dbReference type="EMBL" id="KAB1639613.1"/>
    </source>
</evidence>
<sequence length="209" mass="21224">MAERARGSSPAVTRLGSAREHGGARGPASSSQRWGFGGLLCGGALVAVAIAAAAAGHLGELPVMVALAIVTPPLVVTDVREHRLPNPLVAFAALGLLLAYCLDWLLTGSLDPGAIIIGMLVGAALLLCSVLGGLGMGDVKLGAVLASAAALVHPSLAGVLVFLAILFGGLQSIIVLVWTRDRRRSIALGPALLAGYWLPVAWLAAAHWV</sequence>
<keyword evidence="2" id="KW-0812">Transmembrane</keyword>
<evidence type="ECO:0000259" key="3">
    <source>
        <dbReference type="Pfam" id="PF01478"/>
    </source>
</evidence>
<evidence type="ECO:0000256" key="2">
    <source>
        <dbReference type="SAM" id="Phobius"/>
    </source>
</evidence>
<feature type="transmembrane region" description="Helical" evidence="2">
    <location>
        <begin position="113"/>
        <end position="136"/>
    </location>
</feature>
<feature type="domain" description="Prepilin type IV endopeptidase peptidase" evidence="3">
    <location>
        <begin position="74"/>
        <end position="170"/>
    </location>
</feature>
<reference evidence="4 5" key="1">
    <citation type="submission" date="2019-09" db="EMBL/GenBank/DDBJ databases">
        <title>Phylogeny of genus Pseudoclavibacter and closely related genus.</title>
        <authorList>
            <person name="Li Y."/>
        </authorList>
    </citation>
    <scope>NUCLEOTIDE SEQUENCE [LARGE SCALE GENOMIC DNA]</scope>
    <source>
        <strain evidence="4 5">THG-MD12</strain>
    </source>
</reference>
<evidence type="ECO:0000313" key="5">
    <source>
        <dbReference type="Proteomes" id="UP000490386"/>
    </source>
</evidence>
<dbReference type="Pfam" id="PF01478">
    <property type="entry name" value="Peptidase_A24"/>
    <property type="match status" value="1"/>
</dbReference>
<gene>
    <name evidence="4" type="ORF">F8O03_04615</name>
</gene>
<keyword evidence="2" id="KW-1133">Transmembrane helix</keyword>
<organism evidence="4 5">
    <name type="scientific">Pseudoclavibacter terrae</name>
    <dbReference type="NCBI Taxonomy" id="1530195"/>
    <lineage>
        <taxon>Bacteria</taxon>
        <taxon>Bacillati</taxon>
        <taxon>Actinomycetota</taxon>
        <taxon>Actinomycetes</taxon>
        <taxon>Micrococcales</taxon>
        <taxon>Microbacteriaceae</taxon>
        <taxon>Pseudoclavibacter</taxon>
    </lineage>
</organism>
<protein>
    <recommendedName>
        <fullName evidence="3">Prepilin type IV endopeptidase peptidase domain-containing protein</fullName>
    </recommendedName>
</protein>
<dbReference type="GO" id="GO:0004190">
    <property type="term" value="F:aspartic-type endopeptidase activity"/>
    <property type="evidence" value="ECO:0007669"/>
    <property type="project" value="InterPro"/>
</dbReference>
<name>A0A7J5B683_9MICO</name>
<dbReference type="InterPro" id="IPR000045">
    <property type="entry name" value="Prepilin_IV_endopep_pep"/>
</dbReference>
<dbReference type="Gene3D" id="1.20.120.1220">
    <property type="match status" value="1"/>
</dbReference>
<keyword evidence="5" id="KW-1185">Reference proteome</keyword>
<keyword evidence="2" id="KW-0472">Membrane</keyword>
<dbReference type="AlphaFoldDB" id="A0A7J5B683"/>
<dbReference type="EMBL" id="WBJX01000001">
    <property type="protein sequence ID" value="KAB1639613.1"/>
    <property type="molecule type" value="Genomic_DNA"/>
</dbReference>
<feature type="region of interest" description="Disordered" evidence="1">
    <location>
        <begin position="1"/>
        <end position="31"/>
    </location>
</feature>
<feature type="transmembrane region" description="Helical" evidence="2">
    <location>
        <begin position="156"/>
        <end position="179"/>
    </location>
</feature>
<comment type="caution">
    <text evidence="4">The sequence shown here is derived from an EMBL/GenBank/DDBJ whole genome shotgun (WGS) entry which is preliminary data.</text>
</comment>
<evidence type="ECO:0000256" key="1">
    <source>
        <dbReference type="SAM" id="MobiDB-lite"/>
    </source>
</evidence>
<accession>A0A7J5B683</accession>
<dbReference type="GO" id="GO:0016020">
    <property type="term" value="C:membrane"/>
    <property type="evidence" value="ECO:0007669"/>
    <property type="project" value="InterPro"/>
</dbReference>
<dbReference type="OrthoDB" id="2087435at2"/>
<proteinExistence type="predicted"/>
<feature type="transmembrane region" description="Helical" evidence="2">
    <location>
        <begin position="88"/>
        <end position="106"/>
    </location>
</feature>
<feature type="transmembrane region" description="Helical" evidence="2">
    <location>
        <begin position="34"/>
        <end position="55"/>
    </location>
</feature>
<feature type="transmembrane region" description="Helical" evidence="2">
    <location>
        <begin position="186"/>
        <end position="208"/>
    </location>
</feature>
<dbReference type="Proteomes" id="UP000490386">
    <property type="component" value="Unassembled WGS sequence"/>
</dbReference>